<dbReference type="AlphaFoldDB" id="A0A1J1IFB1"/>
<dbReference type="Proteomes" id="UP000183832">
    <property type="component" value="Unassembled WGS sequence"/>
</dbReference>
<gene>
    <name evidence="2" type="ORF">CLUMA_CG012463</name>
</gene>
<keyword evidence="3" id="KW-1185">Reference proteome</keyword>
<dbReference type="EMBL" id="CVRI01000048">
    <property type="protein sequence ID" value="CRK98904.1"/>
    <property type="molecule type" value="Genomic_DNA"/>
</dbReference>
<reference evidence="2 3" key="1">
    <citation type="submission" date="2015-04" db="EMBL/GenBank/DDBJ databases">
        <authorList>
            <person name="Syromyatnikov M.Y."/>
            <person name="Popov V.N."/>
        </authorList>
    </citation>
    <scope>NUCLEOTIDE SEQUENCE [LARGE SCALE GENOMIC DNA]</scope>
</reference>
<evidence type="ECO:0000256" key="1">
    <source>
        <dbReference type="SAM" id="MobiDB-lite"/>
    </source>
</evidence>
<accession>A0A1J1IFB1</accession>
<name>A0A1J1IFB1_9DIPT</name>
<feature type="region of interest" description="Disordered" evidence="1">
    <location>
        <begin position="130"/>
        <end position="150"/>
    </location>
</feature>
<evidence type="ECO:0000313" key="2">
    <source>
        <dbReference type="EMBL" id="CRK98904.1"/>
    </source>
</evidence>
<organism evidence="2 3">
    <name type="scientific">Clunio marinus</name>
    <dbReference type="NCBI Taxonomy" id="568069"/>
    <lineage>
        <taxon>Eukaryota</taxon>
        <taxon>Metazoa</taxon>
        <taxon>Ecdysozoa</taxon>
        <taxon>Arthropoda</taxon>
        <taxon>Hexapoda</taxon>
        <taxon>Insecta</taxon>
        <taxon>Pterygota</taxon>
        <taxon>Neoptera</taxon>
        <taxon>Endopterygota</taxon>
        <taxon>Diptera</taxon>
        <taxon>Nematocera</taxon>
        <taxon>Chironomoidea</taxon>
        <taxon>Chironomidae</taxon>
        <taxon>Clunio</taxon>
    </lineage>
</organism>
<protein>
    <submittedName>
        <fullName evidence="2">CLUMA_CG012463, isoform A</fullName>
    </submittedName>
</protein>
<sequence length="150" mass="17177">MTEIEKQMTEVTTKLEEVNLEVEEPAGKFFDEASAVNETKRNSLSKFFSLRAKKAKSCDNLFGEEEMKVPKPSNTFSRLFSKKPKSEIDEAEAEVKPKRSNFFRNFANYNLVPWIGSKKSQCNIHKPEEVQMSDDDESPVGEIATESRIF</sequence>
<evidence type="ECO:0000313" key="3">
    <source>
        <dbReference type="Proteomes" id="UP000183832"/>
    </source>
</evidence>
<proteinExistence type="predicted"/>